<evidence type="ECO:0000256" key="1">
    <source>
        <dbReference type="ARBA" id="ARBA00004167"/>
    </source>
</evidence>
<keyword evidence="2 5" id="KW-0812">Transmembrane</keyword>
<dbReference type="InterPro" id="IPR050739">
    <property type="entry name" value="MFP"/>
</dbReference>
<accession>A0ABR7CQD5</accession>
<dbReference type="PANTHER" id="PTHR30386:SF26">
    <property type="entry name" value="TRANSPORT PROTEIN COMB"/>
    <property type="match status" value="1"/>
</dbReference>
<evidence type="ECO:0000256" key="4">
    <source>
        <dbReference type="ARBA" id="ARBA00023136"/>
    </source>
</evidence>
<keyword evidence="7" id="KW-1185">Reference proteome</keyword>
<comment type="caution">
    <text evidence="6">The sequence shown here is derived from an EMBL/GenBank/DDBJ whole genome shotgun (WGS) entry which is preliminary data.</text>
</comment>
<keyword evidence="3 5" id="KW-1133">Transmembrane helix</keyword>
<evidence type="ECO:0000313" key="7">
    <source>
        <dbReference type="Proteomes" id="UP000636891"/>
    </source>
</evidence>
<feature type="transmembrane region" description="Helical" evidence="5">
    <location>
        <begin position="21"/>
        <end position="44"/>
    </location>
</feature>
<evidence type="ECO:0000256" key="3">
    <source>
        <dbReference type="ARBA" id="ARBA00022989"/>
    </source>
</evidence>
<evidence type="ECO:0000256" key="5">
    <source>
        <dbReference type="SAM" id="Phobius"/>
    </source>
</evidence>
<evidence type="ECO:0000256" key="2">
    <source>
        <dbReference type="ARBA" id="ARBA00022692"/>
    </source>
</evidence>
<comment type="subcellular location">
    <subcellularLocation>
        <location evidence="1">Membrane</location>
        <topology evidence="1">Single-pass membrane protein</topology>
    </subcellularLocation>
</comment>
<name>A0ABR7CQD5_9BACT</name>
<dbReference type="PRINTS" id="PR01490">
    <property type="entry name" value="RTXTOXIND"/>
</dbReference>
<dbReference type="Proteomes" id="UP000636891">
    <property type="component" value="Unassembled WGS sequence"/>
</dbReference>
<proteinExistence type="predicted"/>
<dbReference type="PANTHER" id="PTHR30386">
    <property type="entry name" value="MEMBRANE FUSION SUBUNIT OF EMRAB-TOLC MULTIDRUG EFFLUX PUMP"/>
    <property type="match status" value="1"/>
</dbReference>
<evidence type="ECO:0000313" key="6">
    <source>
        <dbReference type="EMBL" id="MBC5617560.1"/>
    </source>
</evidence>
<dbReference type="EMBL" id="JACOOK010000006">
    <property type="protein sequence ID" value="MBC5617560.1"/>
    <property type="molecule type" value="Genomic_DNA"/>
</dbReference>
<keyword evidence="4 5" id="KW-0472">Membrane</keyword>
<protein>
    <submittedName>
        <fullName evidence="6">HlyD family efflux transporter periplasmic adaptor subunit</fullName>
    </submittedName>
</protein>
<gene>
    <name evidence="6" type="ORF">H8S08_11130</name>
</gene>
<reference evidence="6 7" key="1">
    <citation type="submission" date="2020-08" db="EMBL/GenBank/DDBJ databases">
        <title>Genome public.</title>
        <authorList>
            <person name="Liu C."/>
            <person name="Sun Q."/>
        </authorList>
    </citation>
    <scope>NUCLEOTIDE SEQUENCE [LARGE SCALE GENOMIC DNA]</scope>
    <source>
        <strain evidence="6 7">New-7</strain>
    </source>
</reference>
<dbReference type="RefSeq" id="WP_186965920.1">
    <property type="nucleotide sequence ID" value="NZ_JACOOK010000006.1"/>
</dbReference>
<sequence>MPRHTIYSEEVQEILGRIPGWVIRWGIVVLFCLFLLIMGITYLVRYPETISAPIVLTTLNPPADLIARSSNKIEHILVKDGDSVAKDEVIAVLYNTGDYRSVLKLENMLLRNGDRWELYFSGDFLNEDCSLGELQSYYIQFVKQCLLFDHYLQTDFTVQKQKLIEDNIAKTQQTIRSQAQQMSLLKEDMAFENKNLARDSLLLHSNALTPAEYERSQQSVLQKRISMITQNTALTSTESSLINMKQQLLELKIQRDNEILNYRVQLSEAREQLLTQIGLWKEKYMLQSPIDGRVTFTKYWSNNQNVVSGERLASVVPNDSLQVIGKMYIPSQGFAKVKTGQTVNVKLNGFPYMEYGILKGKISSLSSIPETEGYAAEVVFSNGLVSSYNTRIKFIQQMDGTGDIITKDQRLLERFLNPLKSAIKNDL</sequence>
<organism evidence="6 7">
    <name type="scientific">Alistipes hominis</name>
    <dbReference type="NCBI Taxonomy" id="2763015"/>
    <lineage>
        <taxon>Bacteria</taxon>
        <taxon>Pseudomonadati</taxon>
        <taxon>Bacteroidota</taxon>
        <taxon>Bacteroidia</taxon>
        <taxon>Bacteroidales</taxon>
        <taxon>Rikenellaceae</taxon>
        <taxon>Alistipes</taxon>
    </lineage>
</organism>